<keyword evidence="2 7" id="KW-0813">Transport</keyword>
<comment type="subcellular location">
    <subcellularLocation>
        <location evidence="1 7">Cell outer membrane</location>
        <topology evidence="1 7">Multi-pass membrane protein</topology>
    </subcellularLocation>
</comment>
<dbReference type="GO" id="GO:0009279">
    <property type="term" value="C:cell outer membrane"/>
    <property type="evidence" value="ECO:0007669"/>
    <property type="project" value="UniProtKB-SubCell"/>
</dbReference>
<keyword evidence="3 7" id="KW-1134">Transmembrane beta strand</keyword>
<sequence>MKLAVFLVALFSLSAVAAVHAQKVTLHSEKVAIQQILRELRKQTDYSFIYREQDIAKSMPITIHVEAEEILDVLPRIVAGQPFTYTVANGVITLQPKPTAIVKRVGEANGLILAYPEVRGRVVDSLGDPLEGASVRVLNIEGKRTTLQTLTGGDGYFLLRNVPEGAVLEVTFVGYVAQQVSAISNVGTIVLKAVPNELEEVEVMVSTGYQQLPRERATGSFVQIDNELFDRSVSTDVISRLKGITPSLIFDERAGAEPKLSIRGRSTIFANDQPLIVLDNFPYEGDINSINPNDIENISILRDAAAASIWGVRAANGVIVITTKKGSGETPVSIGFNTNLTVGNKPDLYYQPRMSSGDFIEVERMLFDNGYFNNDINNVTSYPPISPVIELLSAARNGTVDATESEAAIQQLKQYDIRDDLNKYFYRRSVKQQYALNFRGGEKSYNYYYSAGFDHNKDNLIGNGLRRISLSTRQNIQPTQDLELSFGLDYTLSNNAANSALGTITLGSRNIYPYARLSGDNGEALPISNKYRADFIQESSSLGLLDWTYRPLDERMYTERTSEANNMRFQTGIRYRIWRRLNAEVRYQYQQQRGTGENLYHQDAFYTRDLINRYTTFENGALTRNIPEGSILNTTNNKLDAHNGRMQLNYSHTWKDHDLAAIAGFEVREIKTGGKTVGFYGYDEANGSSRPVNYNTYYRLYPSGYALIPDQRNISGTIDRFRSYYSNVSYSYKSRYTLSASGRIDQSNLFGVAANLKAVPLWSIGGKWVLSDEPFYKWGALPVVALKATYGYNGNLDNSVTAFTTARLANASFTGKPAAFIISPPNPNLKWERVSMLNLGVEFASKNDRISGSFEYFTKHASDLIGEGPLGATTGLTSFRGNVADMVGKGFDLMLSTDNIRKKLIWRSTLLFSYAIDEITDYKRTASSLSAYFPDNSINRESLFYTPVEGRPLFSIYSYKWAGLDGENGNPLGYLNGMPSDNYTAISSMSNTPVDSLIYHGRAMAPFFGSLRNDFIYKQWSLSVNISYSFGHYFRKPTISYGDLYRTYSSLHADFNKRWQKPGDESFTTVPSMVFPDINGRDAFYVNSEVNVKRADLVRLQDIRLAYNFAFKQHNGLMKALQVYAFANNIGLLWTANGEGIDPDFPATPLPFTLSFGAQLTL</sequence>
<dbReference type="Proteomes" id="UP000190541">
    <property type="component" value="Unassembled WGS sequence"/>
</dbReference>
<dbReference type="STRING" id="623280.SAMN05660226_02306"/>
<organism evidence="10 11">
    <name type="scientific">Parapedobacter luteus</name>
    <dbReference type="NCBI Taxonomy" id="623280"/>
    <lineage>
        <taxon>Bacteria</taxon>
        <taxon>Pseudomonadati</taxon>
        <taxon>Bacteroidota</taxon>
        <taxon>Sphingobacteriia</taxon>
        <taxon>Sphingobacteriales</taxon>
        <taxon>Sphingobacteriaceae</taxon>
        <taxon>Parapedobacter</taxon>
    </lineage>
</organism>
<evidence type="ECO:0000256" key="4">
    <source>
        <dbReference type="ARBA" id="ARBA00022692"/>
    </source>
</evidence>
<dbReference type="PROSITE" id="PS52016">
    <property type="entry name" value="TONB_DEPENDENT_REC_3"/>
    <property type="match status" value="1"/>
</dbReference>
<dbReference type="InterPro" id="IPR008969">
    <property type="entry name" value="CarboxyPept-like_regulatory"/>
</dbReference>
<dbReference type="AlphaFoldDB" id="A0A1T5CSN3"/>
<dbReference type="InterPro" id="IPR039426">
    <property type="entry name" value="TonB-dep_rcpt-like"/>
</dbReference>
<reference evidence="10" key="1">
    <citation type="submission" date="2017-02" db="EMBL/GenBank/DDBJ databases">
        <authorList>
            <person name="Peterson S.W."/>
        </authorList>
    </citation>
    <scope>NUCLEOTIDE SEQUENCE [LARGE SCALE GENOMIC DNA]</scope>
    <source>
        <strain evidence="10">DSM 22899</strain>
    </source>
</reference>
<evidence type="ECO:0000256" key="1">
    <source>
        <dbReference type="ARBA" id="ARBA00004571"/>
    </source>
</evidence>
<evidence type="ECO:0000256" key="7">
    <source>
        <dbReference type="PROSITE-ProRule" id="PRU01360"/>
    </source>
</evidence>
<evidence type="ECO:0000259" key="9">
    <source>
        <dbReference type="Pfam" id="PF07715"/>
    </source>
</evidence>
<evidence type="ECO:0000256" key="2">
    <source>
        <dbReference type="ARBA" id="ARBA00022448"/>
    </source>
</evidence>
<evidence type="ECO:0000313" key="10">
    <source>
        <dbReference type="EMBL" id="SKB62492.1"/>
    </source>
</evidence>
<keyword evidence="6 7" id="KW-0998">Cell outer membrane</keyword>
<dbReference type="SUPFAM" id="SSF56935">
    <property type="entry name" value="Porins"/>
    <property type="match status" value="1"/>
</dbReference>
<dbReference type="Pfam" id="PF07715">
    <property type="entry name" value="Plug"/>
    <property type="match status" value="1"/>
</dbReference>
<evidence type="ECO:0000313" key="11">
    <source>
        <dbReference type="Proteomes" id="UP000190541"/>
    </source>
</evidence>
<keyword evidence="8" id="KW-0732">Signal</keyword>
<dbReference type="InterPro" id="IPR012910">
    <property type="entry name" value="Plug_dom"/>
</dbReference>
<dbReference type="InterPro" id="IPR036942">
    <property type="entry name" value="Beta-barrel_TonB_sf"/>
</dbReference>
<dbReference type="SUPFAM" id="SSF49464">
    <property type="entry name" value="Carboxypeptidase regulatory domain-like"/>
    <property type="match status" value="1"/>
</dbReference>
<dbReference type="NCBIfam" id="TIGR04057">
    <property type="entry name" value="SusC_RagA_signa"/>
    <property type="match status" value="1"/>
</dbReference>
<keyword evidence="5 7" id="KW-0472">Membrane</keyword>
<dbReference type="InterPro" id="IPR037066">
    <property type="entry name" value="Plug_dom_sf"/>
</dbReference>
<dbReference type="InterPro" id="IPR023997">
    <property type="entry name" value="TonB-dep_OMP_SusC/RagA_CS"/>
</dbReference>
<dbReference type="Gene3D" id="2.40.170.20">
    <property type="entry name" value="TonB-dependent receptor, beta-barrel domain"/>
    <property type="match status" value="1"/>
</dbReference>
<dbReference type="Gene3D" id="2.60.40.1120">
    <property type="entry name" value="Carboxypeptidase-like, regulatory domain"/>
    <property type="match status" value="1"/>
</dbReference>
<accession>A0A1T5CSN3</accession>
<name>A0A1T5CSN3_9SPHI</name>
<gene>
    <name evidence="10" type="ORF">SAMN05660226_02306</name>
</gene>
<proteinExistence type="inferred from homology"/>
<dbReference type="RefSeq" id="WP_176146173.1">
    <property type="nucleotide sequence ID" value="NZ_FUYS01000005.1"/>
</dbReference>
<dbReference type="InterPro" id="IPR023996">
    <property type="entry name" value="TonB-dep_OMP_SusC/RagA"/>
</dbReference>
<protein>
    <submittedName>
        <fullName evidence="10">TonB-linked outer membrane protein, SusC/RagA family</fullName>
    </submittedName>
</protein>
<comment type="similarity">
    <text evidence="7">Belongs to the TonB-dependent receptor family.</text>
</comment>
<evidence type="ECO:0000256" key="3">
    <source>
        <dbReference type="ARBA" id="ARBA00022452"/>
    </source>
</evidence>
<dbReference type="Pfam" id="PF13620">
    <property type="entry name" value="CarboxypepD_reg"/>
    <property type="match status" value="1"/>
</dbReference>
<feature type="domain" description="TonB-dependent receptor plug" evidence="9">
    <location>
        <begin position="216"/>
        <end position="318"/>
    </location>
</feature>
<keyword evidence="4 7" id="KW-0812">Transmembrane</keyword>
<dbReference type="NCBIfam" id="TIGR04056">
    <property type="entry name" value="OMP_RagA_SusC"/>
    <property type="match status" value="1"/>
</dbReference>
<evidence type="ECO:0000256" key="8">
    <source>
        <dbReference type="SAM" id="SignalP"/>
    </source>
</evidence>
<evidence type="ECO:0000256" key="6">
    <source>
        <dbReference type="ARBA" id="ARBA00023237"/>
    </source>
</evidence>
<dbReference type="Gene3D" id="2.170.130.10">
    <property type="entry name" value="TonB-dependent receptor, plug domain"/>
    <property type="match status" value="1"/>
</dbReference>
<evidence type="ECO:0000256" key="5">
    <source>
        <dbReference type="ARBA" id="ARBA00023136"/>
    </source>
</evidence>
<feature type="signal peptide" evidence="8">
    <location>
        <begin position="1"/>
        <end position="17"/>
    </location>
</feature>
<dbReference type="EMBL" id="FUYS01000005">
    <property type="protein sequence ID" value="SKB62492.1"/>
    <property type="molecule type" value="Genomic_DNA"/>
</dbReference>
<feature type="chain" id="PRO_5012933702" evidence="8">
    <location>
        <begin position="18"/>
        <end position="1162"/>
    </location>
</feature>
<keyword evidence="11" id="KW-1185">Reference proteome</keyword>